<evidence type="ECO:0000256" key="1">
    <source>
        <dbReference type="ARBA" id="ARBA00000085"/>
    </source>
</evidence>
<keyword evidence="5" id="KW-0902">Two-component regulatory system</keyword>
<dbReference type="SUPFAM" id="SSF47384">
    <property type="entry name" value="Homodimeric domain of signal transducing histidine kinase"/>
    <property type="match status" value="1"/>
</dbReference>
<dbReference type="CDD" id="cd00075">
    <property type="entry name" value="HATPase"/>
    <property type="match status" value="1"/>
</dbReference>
<dbReference type="InterPro" id="IPR036097">
    <property type="entry name" value="HisK_dim/P_sf"/>
</dbReference>
<dbReference type="InterPro" id="IPR011006">
    <property type="entry name" value="CheY-like_superfamily"/>
</dbReference>
<dbReference type="InterPro" id="IPR003594">
    <property type="entry name" value="HATPase_dom"/>
</dbReference>
<dbReference type="InterPro" id="IPR036890">
    <property type="entry name" value="HATPase_C_sf"/>
</dbReference>
<keyword evidence="3 6" id="KW-0597">Phosphoprotein</keyword>
<dbReference type="EC" id="2.7.13.3" evidence="2"/>
<dbReference type="PANTHER" id="PTHR43547:SF2">
    <property type="entry name" value="HYBRID SIGNAL TRANSDUCTION HISTIDINE KINASE C"/>
    <property type="match status" value="1"/>
</dbReference>
<dbReference type="RefSeq" id="WP_127084598.1">
    <property type="nucleotide sequence ID" value="NZ_RSCL01000018.1"/>
</dbReference>
<dbReference type="InterPro" id="IPR001789">
    <property type="entry name" value="Sig_transdc_resp-reg_receiver"/>
</dbReference>
<sequence>MKSNTIILVVDDEEQNFDVIEILLFKEGYTLHFAQNCDIALDFIEKNKVDAVLLDVMMPEVNGIEVCRRIRANRQLGYIPIVMVTALNTKEDLAQCLEAGADDFISKPVSGVELRARVNSMLRIKHQYDALQNSLQLREDMGNMIFHDFSNHLVSILLGCEILRFGKNESRKEKHLQLMENSAKQLQLLTDSLLIMAKLESDKMVIEPEEVILGEIIESVLEDFNFLAESRKIQIINDVAPLTKKVYIDKQVIRRVLDNLVSNAIKFSPANSLVKLCVEYPENIQARIKVIDQGKGVSDNLKQRIFDKFEIGQVVKGISQTGLGLAFCKLAINAHQGQIFIQDNQPQGTIFTIEL</sequence>
<dbReference type="Gene3D" id="3.40.50.2300">
    <property type="match status" value="1"/>
</dbReference>
<dbReference type="PRINTS" id="PR00344">
    <property type="entry name" value="BCTRLSENSOR"/>
</dbReference>
<keyword evidence="10" id="KW-1185">Reference proteome</keyword>
<evidence type="ECO:0000259" key="8">
    <source>
        <dbReference type="PROSITE" id="PS50110"/>
    </source>
</evidence>
<keyword evidence="4 9" id="KW-0418">Kinase</keyword>
<dbReference type="AlphaFoldDB" id="A0A3S1AIQ8"/>
<evidence type="ECO:0000313" key="9">
    <source>
        <dbReference type="EMBL" id="RUT01781.1"/>
    </source>
</evidence>
<feature type="modified residue" description="4-aspartylphosphate" evidence="6">
    <location>
        <position position="55"/>
    </location>
</feature>
<dbReference type="SMART" id="SM00448">
    <property type="entry name" value="REC"/>
    <property type="match status" value="1"/>
</dbReference>
<comment type="caution">
    <text evidence="9">The sequence shown here is derived from an EMBL/GenBank/DDBJ whole genome shotgun (WGS) entry which is preliminary data.</text>
</comment>
<feature type="domain" description="Histidine kinase" evidence="7">
    <location>
        <begin position="144"/>
        <end position="355"/>
    </location>
</feature>
<organism evidence="9 10">
    <name type="scientific">Dulcicalothrix desertica PCC 7102</name>
    <dbReference type="NCBI Taxonomy" id="232991"/>
    <lineage>
        <taxon>Bacteria</taxon>
        <taxon>Bacillati</taxon>
        <taxon>Cyanobacteriota</taxon>
        <taxon>Cyanophyceae</taxon>
        <taxon>Nostocales</taxon>
        <taxon>Calotrichaceae</taxon>
        <taxon>Dulcicalothrix</taxon>
    </lineage>
</organism>
<dbReference type="Pfam" id="PF02518">
    <property type="entry name" value="HATPase_c"/>
    <property type="match status" value="1"/>
</dbReference>
<evidence type="ECO:0000256" key="3">
    <source>
        <dbReference type="ARBA" id="ARBA00022553"/>
    </source>
</evidence>
<dbReference type="Proteomes" id="UP000271624">
    <property type="component" value="Unassembled WGS sequence"/>
</dbReference>
<evidence type="ECO:0000259" key="7">
    <source>
        <dbReference type="PROSITE" id="PS50109"/>
    </source>
</evidence>
<comment type="catalytic activity">
    <reaction evidence="1">
        <text>ATP + protein L-histidine = ADP + protein N-phospho-L-histidine.</text>
        <dbReference type="EC" id="2.7.13.3"/>
    </reaction>
</comment>
<keyword evidence="4 9" id="KW-0808">Transferase</keyword>
<dbReference type="SUPFAM" id="SSF52172">
    <property type="entry name" value="CheY-like"/>
    <property type="match status" value="1"/>
</dbReference>
<evidence type="ECO:0000256" key="4">
    <source>
        <dbReference type="ARBA" id="ARBA00022777"/>
    </source>
</evidence>
<evidence type="ECO:0000256" key="6">
    <source>
        <dbReference type="PROSITE-ProRule" id="PRU00169"/>
    </source>
</evidence>
<dbReference type="PROSITE" id="PS50110">
    <property type="entry name" value="RESPONSE_REGULATORY"/>
    <property type="match status" value="1"/>
</dbReference>
<dbReference type="GO" id="GO:0000155">
    <property type="term" value="F:phosphorelay sensor kinase activity"/>
    <property type="evidence" value="ECO:0007669"/>
    <property type="project" value="InterPro"/>
</dbReference>
<evidence type="ECO:0000256" key="2">
    <source>
        <dbReference type="ARBA" id="ARBA00012438"/>
    </source>
</evidence>
<evidence type="ECO:0000256" key="5">
    <source>
        <dbReference type="ARBA" id="ARBA00023012"/>
    </source>
</evidence>
<name>A0A3S1AIQ8_9CYAN</name>
<feature type="domain" description="Response regulatory" evidence="8">
    <location>
        <begin position="6"/>
        <end position="122"/>
    </location>
</feature>
<dbReference type="InterPro" id="IPR004358">
    <property type="entry name" value="Sig_transdc_His_kin-like_C"/>
</dbReference>
<dbReference type="PROSITE" id="PS50109">
    <property type="entry name" value="HIS_KIN"/>
    <property type="match status" value="1"/>
</dbReference>
<dbReference type="EMBL" id="RSCL01000018">
    <property type="protein sequence ID" value="RUT01781.1"/>
    <property type="molecule type" value="Genomic_DNA"/>
</dbReference>
<dbReference type="SMART" id="SM00387">
    <property type="entry name" value="HATPase_c"/>
    <property type="match status" value="1"/>
</dbReference>
<reference evidence="9" key="2">
    <citation type="journal article" date="2019" name="Genome Biol. Evol.">
        <title>Day and night: Metabolic profiles and evolutionary relationships of six axenic non-marine cyanobacteria.</title>
        <authorList>
            <person name="Will S.E."/>
            <person name="Henke P."/>
            <person name="Boedeker C."/>
            <person name="Huang S."/>
            <person name="Brinkmann H."/>
            <person name="Rohde M."/>
            <person name="Jarek M."/>
            <person name="Friedl T."/>
            <person name="Seufert S."/>
            <person name="Schumacher M."/>
            <person name="Overmann J."/>
            <person name="Neumann-Schaal M."/>
            <person name="Petersen J."/>
        </authorList>
    </citation>
    <scope>NUCLEOTIDE SEQUENCE [LARGE SCALE GENOMIC DNA]</scope>
    <source>
        <strain evidence="9">PCC 7102</strain>
    </source>
</reference>
<gene>
    <name evidence="9" type="ORF">DSM106972_064040</name>
</gene>
<proteinExistence type="predicted"/>
<reference evidence="9" key="1">
    <citation type="submission" date="2018-12" db="EMBL/GenBank/DDBJ databases">
        <authorList>
            <person name="Will S."/>
            <person name="Neumann-Schaal M."/>
            <person name="Henke P."/>
        </authorList>
    </citation>
    <scope>NUCLEOTIDE SEQUENCE</scope>
    <source>
        <strain evidence="9">PCC 7102</strain>
    </source>
</reference>
<dbReference type="PANTHER" id="PTHR43547">
    <property type="entry name" value="TWO-COMPONENT HISTIDINE KINASE"/>
    <property type="match status" value="1"/>
</dbReference>
<protein>
    <recommendedName>
        <fullName evidence="2">histidine kinase</fullName>
        <ecNumber evidence="2">2.7.13.3</ecNumber>
    </recommendedName>
</protein>
<dbReference type="Pfam" id="PF00072">
    <property type="entry name" value="Response_reg"/>
    <property type="match status" value="1"/>
</dbReference>
<accession>A0A3S1AIQ8</accession>
<dbReference type="Gene3D" id="3.30.565.10">
    <property type="entry name" value="Histidine kinase-like ATPase, C-terminal domain"/>
    <property type="match status" value="1"/>
</dbReference>
<dbReference type="OrthoDB" id="418136at2"/>
<dbReference type="Gene3D" id="1.10.287.130">
    <property type="match status" value="1"/>
</dbReference>
<dbReference type="InterPro" id="IPR005467">
    <property type="entry name" value="His_kinase_dom"/>
</dbReference>
<evidence type="ECO:0000313" key="10">
    <source>
        <dbReference type="Proteomes" id="UP000271624"/>
    </source>
</evidence>
<dbReference type="SUPFAM" id="SSF55874">
    <property type="entry name" value="ATPase domain of HSP90 chaperone/DNA topoisomerase II/histidine kinase"/>
    <property type="match status" value="1"/>
</dbReference>